<keyword evidence="7" id="KW-0411">Iron-sulfur</keyword>
<dbReference type="InterPro" id="IPR017900">
    <property type="entry name" value="4Fe4S_Fe_S_CS"/>
</dbReference>
<dbReference type="PANTHER" id="PTHR24960">
    <property type="entry name" value="PHOTOSYSTEM I IRON-SULFUR CENTER-RELATED"/>
    <property type="match status" value="1"/>
</dbReference>
<evidence type="ECO:0000313" key="10">
    <source>
        <dbReference type="Proteomes" id="UP000004259"/>
    </source>
</evidence>
<dbReference type="NCBIfam" id="NF038196">
    <property type="entry name" value="ferrodoxin_EFR1"/>
    <property type="match status" value="1"/>
</dbReference>
<protein>
    <recommendedName>
        <fullName evidence="3">Ferredoxin</fullName>
    </recommendedName>
</protein>
<keyword evidence="5" id="KW-0479">Metal-binding</keyword>
<evidence type="ECO:0000256" key="7">
    <source>
        <dbReference type="ARBA" id="ARBA00023014"/>
    </source>
</evidence>
<evidence type="ECO:0000259" key="8">
    <source>
        <dbReference type="PROSITE" id="PS51379"/>
    </source>
</evidence>
<sequence>MVVYFSGTGNTRYAAECISELTFDETRDMKKLIRTGKRVKFYSNKPYVFCAPIYAWRFPPLVESFIENSDLWGSNEVYFVATCESQTGNAAKYLKAICEKKGMRFMGFAGIPMPENYTVMYKAPSKEEQKKIFSRANGEIVRIANIINSDEKLTDTLDMKMLKPFTAMINPWFYGAFVSSKKFRVTDSCVGCGKCAEVCPYKSIRLVDGRPVWGEKCTHCMSCINGCPTAAIEYGKKTVGKERYVCTRKPDIEWR</sequence>
<dbReference type="Proteomes" id="UP000004259">
    <property type="component" value="Unassembled WGS sequence"/>
</dbReference>
<dbReference type="SUPFAM" id="SSF52218">
    <property type="entry name" value="Flavoproteins"/>
    <property type="match status" value="1"/>
</dbReference>
<dbReference type="RefSeq" id="WP_002850259.1">
    <property type="nucleotide sequence ID" value="NZ_ADKM02000086.1"/>
</dbReference>
<dbReference type="SUPFAM" id="SSF54862">
    <property type="entry name" value="4Fe-4S ferredoxins"/>
    <property type="match status" value="1"/>
</dbReference>
<dbReference type="Pfam" id="PF12724">
    <property type="entry name" value="Flavodoxin_5"/>
    <property type="match status" value="1"/>
</dbReference>
<comment type="function">
    <text evidence="2">Ferredoxins are iron-sulfur proteins that transfer electrons in a wide variety of metabolic reactions.</text>
</comment>
<feature type="domain" description="4Fe-4S ferredoxin-type" evidence="8">
    <location>
        <begin position="215"/>
        <end position="237"/>
    </location>
</feature>
<dbReference type="eggNOG" id="COG1149">
    <property type="taxonomic scope" value="Bacteria"/>
</dbReference>
<dbReference type="InterPro" id="IPR029039">
    <property type="entry name" value="Flavoprotein-like_sf"/>
</dbReference>
<dbReference type="GO" id="GO:0009055">
    <property type="term" value="F:electron transfer activity"/>
    <property type="evidence" value="ECO:0007669"/>
    <property type="project" value="InterPro"/>
</dbReference>
<evidence type="ECO:0000313" key="9">
    <source>
        <dbReference type="EMBL" id="EGC02841.1"/>
    </source>
</evidence>
<gene>
    <name evidence="9" type="ORF">CUS_6035</name>
</gene>
<dbReference type="PANTHER" id="PTHR24960:SF79">
    <property type="entry name" value="PHOTOSYSTEM I IRON-SULFUR CENTER"/>
    <property type="match status" value="1"/>
</dbReference>
<dbReference type="Gene3D" id="3.40.50.360">
    <property type="match status" value="1"/>
</dbReference>
<dbReference type="InterPro" id="IPR017896">
    <property type="entry name" value="4Fe4S_Fe-S-bd"/>
</dbReference>
<dbReference type="InterPro" id="IPR026816">
    <property type="entry name" value="Flavodoxin_dom"/>
</dbReference>
<dbReference type="Pfam" id="PF13187">
    <property type="entry name" value="Fer4_9"/>
    <property type="match status" value="1"/>
</dbReference>
<reference evidence="9 10" key="1">
    <citation type="submission" date="2011-02" db="EMBL/GenBank/DDBJ databases">
        <authorList>
            <person name="Nelson K.E."/>
            <person name="Sutton G."/>
            <person name="Torralba M."/>
            <person name="Durkin S."/>
            <person name="Harkins D."/>
            <person name="Montgomery R."/>
            <person name="Ziemer C."/>
            <person name="Klaassens E."/>
            <person name="Ocuiv P."/>
            <person name="Morrison M."/>
        </authorList>
    </citation>
    <scope>NUCLEOTIDE SEQUENCE [LARGE SCALE GENOMIC DNA]</scope>
    <source>
        <strain evidence="9 10">8</strain>
    </source>
</reference>
<keyword evidence="6" id="KW-0408">Iron</keyword>
<keyword evidence="10" id="KW-1185">Reference proteome</keyword>
<keyword evidence="4" id="KW-0004">4Fe-4S</keyword>
<name>E9SD23_RUMAL</name>
<dbReference type="Gene3D" id="3.30.70.20">
    <property type="match status" value="1"/>
</dbReference>
<comment type="caution">
    <text evidence="9">The sequence shown here is derived from an EMBL/GenBank/DDBJ whole genome shotgun (WGS) entry which is preliminary data.</text>
</comment>
<organism evidence="9 10">
    <name type="scientific">Ruminococcus albus 8</name>
    <dbReference type="NCBI Taxonomy" id="246199"/>
    <lineage>
        <taxon>Bacteria</taxon>
        <taxon>Bacillati</taxon>
        <taxon>Bacillota</taxon>
        <taxon>Clostridia</taxon>
        <taxon>Eubacteriales</taxon>
        <taxon>Oscillospiraceae</taxon>
        <taxon>Ruminococcus</taxon>
    </lineage>
</organism>
<evidence type="ECO:0000256" key="5">
    <source>
        <dbReference type="ARBA" id="ARBA00022723"/>
    </source>
</evidence>
<dbReference type="GO" id="GO:0046872">
    <property type="term" value="F:metal ion binding"/>
    <property type="evidence" value="ECO:0007669"/>
    <property type="project" value="UniProtKB-KW"/>
</dbReference>
<dbReference type="GO" id="GO:0051539">
    <property type="term" value="F:4 iron, 4 sulfur cluster binding"/>
    <property type="evidence" value="ECO:0007669"/>
    <property type="project" value="UniProtKB-KW"/>
</dbReference>
<proteinExistence type="predicted"/>
<dbReference type="InterPro" id="IPR047964">
    <property type="entry name" value="EFR1-like"/>
</dbReference>
<dbReference type="EMBL" id="ADKM02000086">
    <property type="protein sequence ID" value="EGC02841.1"/>
    <property type="molecule type" value="Genomic_DNA"/>
</dbReference>
<evidence type="ECO:0000256" key="3">
    <source>
        <dbReference type="ARBA" id="ARBA00013529"/>
    </source>
</evidence>
<dbReference type="InterPro" id="IPR050157">
    <property type="entry name" value="PSI_iron-sulfur_center"/>
</dbReference>
<feature type="domain" description="4Fe-4S ferredoxin-type" evidence="8">
    <location>
        <begin position="181"/>
        <end position="209"/>
    </location>
</feature>
<dbReference type="eggNOG" id="COG0716">
    <property type="taxonomic scope" value="Bacteria"/>
</dbReference>
<evidence type="ECO:0000256" key="6">
    <source>
        <dbReference type="ARBA" id="ARBA00023004"/>
    </source>
</evidence>
<dbReference type="STRING" id="246199.CUS_6035"/>
<evidence type="ECO:0000256" key="4">
    <source>
        <dbReference type="ARBA" id="ARBA00022485"/>
    </source>
</evidence>
<dbReference type="InterPro" id="IPR001226">
    <property type="entry name" value="Flavodoxin_CS"/>
</dbReference>
<evidence type="ECO:0000256" key="2">
    <source>
        <dbReference type="ARBA" id="ARBA00003532"/>
    </source>
</evidence>
<dbReference type="AlphaFoldDB" id="E9SD23"/>
<dbReference type="OrthoDB" id="9813995at2"/>
<dbReference type="PROSITE" id="PS00201">
    <property type="entry name" value="FLAVODOXIN"/>
    <property type="match status" value="1"/>
</dbReference>
<accession>E9SD23</accession>
<dbReference type="PROSITE" id="PS00198">
    <property type="entry name" value="4FE4S_FER_1"/>
    <property type="match status" value="2"/>
</dbReference>
<dbReference type="GO" id="GO:0010181">
    <property type="term" value="F:FMN binding"/>
    <property type="evidence" value="ECO:0007669"/>
    <property type="project" value="InterPro"/>
</dbReference>
<comment type="cofactor">
    <cofactor evidence="1">
        <name>[4Fe-4S] cluster</name>
        <dbReference type="ChEBI" id="CHEBI:49883"/>
    </cofactor>
</comment>
<dbReference type="PROSITE" id="PS51379">
    <property type="entry name" value="4FE4S_FER_2"/>
    <property type="match status" value="2"/>
</dbReference>
<evidence type="ECO:0000256" key="1">
    <source>
        <dbReference type="ARBA" id="ARBA00001966"/>
    </source>
</evidence>